<dbReference type="InterPro" id="IPR001647">
    <property type="entry name" value="HTH_TetR"/>
</dbReference>
<evidence type="ECO:0000256" key="5">
    <source>
        <dbReference type="PROSITE-ProRule" id="PRU00335"/>
    </source>
</evidence>
<feature type="domain" description="HTH tetR-type" evidence="6">
    <location>
        <begin position="1"/>
        <end position="59"/>
    </location>
</feature>
<evidence type="ECO:0000313" key="8">
    <source>
        <dbReference type="Proteomes" id="UP000182510"/>
    </source>
</evidence>
<dbReference type="Proteomes" id="UP000182510">
    <property type="component" value="Chromosome"/>
</dbReference>
<dbReference type="RefSeq" id="WP_072553659.1">
    <property type="nucleotide sequence ID" value="NZ_CP018153.1"/>
</dbReference>
<protein>
    <submittedName>
        <fullName evidence="7">TetR family transcriptional regulator</fullName>
    </submittedName>
</protein>
<dbReference type="Pfam" id="PF00440">
    <property type="entry name" value="TetR_N"/>
    <property type="match status" value="1"/>
</dbReference>
<keyword evidence="2" id="KW-0805">Transcription regulation</keyword>
<feature type="DNA-binding region" description="H-T-H motif" evidence="5">
    <location>
        <begin position="22"/>
        <end position="41"/>
    </location>
</feature>
<reference evidence="7 8" key="1">
    <citation type="submission" date="2016-11" db="EMBL/GenBank/DDBJ databases">
        <title>Gramella sp. LPB0144 isolated from marine environment.</title>
        <authorList>
            <person name="Kim E."/>
            <person name="Yi H."/>
        </authorList>
    </citation>
    <scope>NUCLEOTIDE SEQUENCE [LARGE SCALE GENOMIC DNA]</scope>
    <source>
        <strain evidence="7 8">LPB0144</strain>
    </source>
</reference>
<evidence type="ECO:0000259" key="6">
    <source>
        <dbReference type="PROSITE" id="PS50977"/>
    </source>
</evidence>
<evidence type="ECO:0000313" key="7">
    <source>
        <dbReference type="EMBL" id="APG60970.1"/>
    </source>
</evidence>
<dbReference type="PANTHER" id="PTHR30055">
    <property type="entry name" value="HTH-TYPE TRANSCRIPTIONAL REGULATOR RUTR"/>
    <property type="match status" value="1"/>
</dbReference>
<dbReference type="GO" id="GO:0003700">
    <property type="term" value="F:DNA-binding transcription factor activity"/>
    <property type="evidence" value="ECO:0007669"/>
    <property type="project" value="TreeGrafter"/>
</dbReference>
<keyword evidence="1" id="KW-0678">Repressor</keyword>
<dbReference type="PROSITE" id="PS50977">
    <property type="entry name" value="HTH_TETR_2"/>
    <property type="match status" value="1"/>
</dbReference>
<dbReference type="AlphaFoldDB" id="A0A1L3J778"/>
<dbReference type="KEGG" id="grl:LPB144_11355"/>
<dbReference type="InterPro" id="IPR050109">
    <property type="entry name" value="HTH-type_TetR-like_transc_reg"/>
</dbReference>
<keyword evidence="3 5" id="KW-0238">DNA-binding</keyword>
<accession>A0A1L3J778</accession>
<proteinExistence type="predicted"/>
<organism evidence="7 8">
    <name type="scientific">Christiangramia salexigens</name>
    <dbReference type="NCBI Taxonomy" id="1913577"/>
    <lineage>
        <taxon>Bacteria</taxon>
        <taxon>Pseudomonadati</taxon>
        <taxon>Bacteroidota</taxon>
        <taxon>Flavobacteriia</taxon>
        <taxon>Flavobacteriales</taxon>
        <taxon>Flavobacteriaceae</taxon>
        <taxon>Christiangramia</taxon>
    </lineage>
</organism>
<evidence type="ECO:0000256" key="4">
    <source>
        <dbReference type="ARBA" id="ARBA00023163"/>
    </source>
</evidence>
<dbReference type="SUPFAM" id="SSF46689">
    <property type="entry name" value="Homeodomain-like"/>
    <property type="match status" value="1"/>
</dbReference>
<dbReference type="InterPro" id="IPR009057">
    <property type="entry name" value="Homeodomain-like_sf"/>
</dbReference>
<keyword evidence="4" id="KW-0804">Transcription</keyword>
<gene>
    <name evidence="7" type="ORF">LPB144_11355</name>
</gene>
<dbReference type="OrthoDB" id="881297at2"/>
<sequence length="201" mass="24004">MREKILDIAVEMFLNYGFKSVTMDDIAEKMGISKKTIYAHFSTKTKLVEATSIRLFEKISEGIEEIRSKEQNPIVENFEIKRFAMFQLKDEKTTPHFQLQKYYPKIFEFLKDKQFELLESCVVSNLERGIENGYYRKDLPINFISRIHFAGLMGIKDRELFPMEYYSQLQLMNYFLEYHLRAICTEKGIRTLEEFKSEHEN</sequence>
<evidence type="ECO:0000256" key="3">
    <source>
        <dbReference type="ARBA" id="ARBA00023125"/>
    </source>
</evidence>
<dbReference type="GO" id="GO:0000976">
    <property type="term" value="F:transcription cis-regulatory region binding"/>
    <property type="evidence" value="ECO:0007669"/>
    <property type="project" value="TreeGrafter"/>
</dbReference>
<evidence type="ECO:0000256" key="2">
    <source>
        <dbReference type="ARBA" id="ARBA00023015"/>
    </source>
</evidence>
<dbReference type="EMBL" id="CP018153">
    <property type="protein sequence ID" value="APG60970.1"/>
    <property type="molecule type" value="Genomic_DNA"/>
</dbReference>
<dbReference type="PRINTS" id="PR00455">
    <property type="entry name" value="HTHTETR"/>
</dbReference>
<dbReference type="Gene3D" id="1.10.357.10">
    <property type="entry name" value="Tetracycline Repressor, domain 2"/>
    <property type="match status" value="1"/>
</dbReference>
<dbReference type="STRING" id="1913577.LPB144_11355"/>
<keyword evidence="8" id="KW-1185">Reference proteome</keyword>
<evidence type="ECO:0000256" key="1">
    <source>
        <dbReference type="ARBA" id="ARBA00022491"/>
    </source>
</evidence>
<dbReference type="PANTHER" id="PTHR30055:SF175">
    <property type="entry name" value="HTH-TYPE TRANSCRIPTIONAL REPRESSOR KSTR2"/>
    <property type="match status" value="1"/>
</dbReference>
<name>A0A1L3J778_9FLAO</name>